<dbReference type="Proteomes" id="UP000749293">
    <property type="component" value="Unassembled WGS sequence"/>
</dbReference>
<dbReference type="RefSeq" id="XP_035320086.1">
    <property type="nucleotide sequence ID" value="XM_035463822.1"/>
</dbReference>
<dbReference type="OrthoDB" id="5128774at2759"/>
<dbReference type="AlphaFoldDB" id="A0A9P4YTD9"/>
<comment type="caution">
    <text evidence="2">The sequence shown here is derived from an EMBL/GenBank/DDBJ whole genome shotgun (WGS) entry which is preliminary data.</text>
</comment>
<gene>
    <name evidence="2" type="ORF">GMORB2_1841</name>
</gene>
<sequence length="195" mass="21631">MVLPALVIAVSRIPEVMEVLVETSCDRSVSSSPRVGQSFRYKERDGIWQYEQVRIPSADKPSRVPVEDSDRIVLALHIENMAEDMESMLGETLSPRRFHHSLSTRSVSSSNGRRHRSTSSDPLEGKGRSRHWLGHALVVLNEAGFIGLKEGTPGVGLVEREALHKARANISSTPIKRTVSKTNHAIFDSNGIRQV</sequence>
<dbReference type="GeneID" id="55968071"/>
<feature type="region of interest" description="Disordered" evidence="1">
    <location>
        <begin position="102"/>
        <end position="127"/>
    </location>
</feature>
<keyword evidence="3" id="KW-1185">Reference proteome</keyword>
<evidence type="ECO:0000256" key="1">
    <source>
        <dbReference type="SAM" id="MobiDB-lite"/>
    </source>
</evidence>
<evidence type="ECO:0000313" key="2">
    <source>
        <dbReference type="EMBL" id="KAF4121434.1"/>
    </source>
</evidence>
<evidence type="ECO:0000313" key="3">
    <source>
        <dbReference type="Proteomes" id="UP000749293"/>
    </source>
</evidence>
<accession>A0A9P4YTD9</accession>
<protein>
    <submittedName>
        <fullName evidence="2">Uncharacterized protein</fullName>
    </submittedName>
</protein>
<name>A0A9P4YTD9_9HYPO</name>
<proteinExistence type="predicted"/>
<dbReference type="EMBL" id="JAANYQ010000012">
    <property type="protein sequence ID" value="KAF4121434.1"/>
    <property type="molecule type" value="Genomic_DNA"/>
</dbReference>
<organism evidence="2 3">
    <name type="scientific">Geosmithia morbida</name>
    <dbReference type="NCBI Taxonomy" id="1094350"/>
    <lineage>
        <taxon>Eukaryota</taxon>
        <taxon>Fungi</taxon>
        <taxon>Dikarya</taxon>
        <taxon>Ascomycota</taxon>
        <taxon>Pezizomycotina</taxon>
        <taxon>Sordariomycetes</taxon>
        <taxon>Hypocreomycetidae</taxon>
        <taxon>Hypocreales</taxon>
        <taxon>Bionectriaceae</taxon>
        <taxon>Geosmithia</taxon>
    </lineage>
</organism>
<reference evidence="2" key="1">
    <citation type="submission" date="2020-03" db="EMBL/GenBank/DDBJ databases">
        <title>Site-based positive gene gene selection in Geosmithia morbida across the United States reveals a broad range of putative effectors and factors for local host and environmental adapation.</title>
        <authorList>
            <person name="Onufrak A."/>
            <person name="Murdoch R.W."/>
            <person name="Gazis R."/>
            <person name="Huff M."/>
            <person name="Staton M."/>
            <person name="Klingeman W."/>
            <person name="Hadziabdic D."/>
        </authorList>
    </citation>
    <scope>NUCLEOTIDE SEQUENCE</scope>
    <source>
        <strain evidence="2">1262</strain>
    </source>
</reference>